<evidence type="ECO:0000313" key="2">
    <source>
        <dbReference type="EMBL" id="SUA18700.1"/>
    </source>
</evidence>
<feature type="signal peptide" evidence="1">
    <location>
        <begin position="1"/>
        <end position="22"/>
    </location>
</feature>
<dbReference type="Proteomes" id="UP000254176">
    <property type="component" value="Unassembled WGS sequence"/>
</dbReference>
<dbReference type="EMBL" id="UGRP01000001">
    <property type="protein sequence ID" value="SUA18700.1"/>
    <property type="molecule type" value="Genomic_DNA"/>
</dbReference>
<evidence type="ECO:0000256" key="1">
    <source>
        <dbReference type="SAM" id="SignalP"/>
    </source>
</evidence>
<dbReference type="InterPro" id="IPR014121">
    <property type="entry name" value="TraN_Ftype"/>
</dbReference>
<feature type="chain" id="PRO_5043165287" evidence="1">
    <location>
        <begin position="23"/>
        <end position="527"/>
    </location>
</feature>
<dbReference type="Pfam" id="PF06986">
    <property type="entry name" value="F_T4SS_TraN"/>
    <property type="match status" value="3"/>
</dbReference>
<proteinExistence type="predicted"/>
<name>A0A378VNZ5_NEIME</name>
<keyword evidence="1" id="KW-0732">Signal</keyword>
<protein>
    <submittedName>
        <fullName evidence="2">Protein TraN</fullName>
    </submittedName>
</protein>
<accession>A0A378VNZ5</accession>
<dbReference type="AlphaFoldDB" id="A0A378VNZ5"/>
<evidence type="ECO:0000313" key="3">
    <source>
        <dbReference type="Proteomes" id="UP000254176"/>
    </source>
</evidence>
<reference evidence="2 3" key="1">
    <citation type="submission" date="2018-06" db="EMBL/GenBank/DDBJ databases">
        <authorList>
            <consortium name="Pathogen Informatics"/>
            <person name="Doyle S."/>
        </authorList>
    </citation>
    <scope>NUCLEOTIDE SEQUENCE [LARGE SCALE GENOMIC DNA]</scope>
    <source>
        <strain evidence="2 3">NCTC8554</strain>
    </source>
</reference>
<organism evidence="2 3">
    <name type="scientific">Neisseria meningitidis</name>
    <dbReference type="NCBI Taxonomy" id="487"/>
    <lineage>
        <taxon>Bacteria</taxon>
        <taxon>Pseudomonadati</taxon>
        <taxon>Pseudomonadota</taxon>
        <taxon>Betaproteobacteria</taxon>
        <taxon>Neisseriales</taxon>
        <taxon>Neisseriaceae</taxon>
        <taxon>Neisseria</taxon>
    </lineage>
</organism>
<sequence>MRAITSLLVMICHFMLITSASAAALRESAACTRTSSVCVDGPSTKNINGVDVTKDCWEYKEEYQCLEKDSADYCAPLKDPSAKCEVQGQTCLEQSNEGECLRYTHKYSCDVDLRTLHQGRLPPKVEEMEHTHLISSQWDESSCQVQGKKCKAVATECLEPGSTKIINGVPVTRDCWKERRTMQCTDGSDSETCSTYTSSDQCRLIEDKCTHQLPDGTCQVREKQFECTEKGETTKEVSSCQDRDFAKTMTMMEFARETQRFYDPEKQRFFNGEAGQCSIKLNGALDSVFGGDCCRTKAEPGKFVDFAVQTGTTMATTYFMASVASHYTFTTMFVSSAAQAMGTALSAAGGITGTSQISALGFSAAGQQGMGVIVGFNPVVFAAAIAVIAIQQWLKCPKSEILVAMKRKADLCHYVGSYCGNKKLGVCVTMIESQCCFISKLAKIVNVGGKEQLKRDWGTPENPKCEGFTAQELEQLDFSKLDLSGFYEEIYANMDNVAKQEQKVSQKIRETSVNGKNLEVKNYYEYQ</sequence>
<gene>
    <name evidence="2" type="ORF">NCTC8554_00379</name>
</gene>